<dbReference type="Proteomes" id="UP000001805">
    <property type="component" value="Chromosome 1, Linkage Group I"/>
</dbReference>
<dbReference type="HOGENOM" id="CLU_1845650_0_0_1"/>
<dbReference type="AlphaFoldDB" id="Q7SE73"/>
<evidence type="ECO:0000313" key="1">
    <source>
        <dbReference type="EMBL" id="EAA35068.1"/>
    </source>
</evidence>
<dbReference type="InParanoid" id="Q7SE73"/>
<keyword evidence="2" id="KW-1185">Reference proteome</keyword>
<dbReference type="RefSeq" id="XP_964304.1">
    <property type="nucleotide sequence ID" value="XM_959211.2"/>
</dbReference>
<dbReference type="GeneID" id="3880464"/>
<dbReference type="PaxDb" id="5141-EFNCRP00000000845"/>
<dbReference type="VEuPathDB" id="FungiDB:NCU00500"/>
<protein>
    <submittedName>
        <fullName evidence="1">Uncharacterized protein</fullName>
    </submittedName>
</protein>
<name>Q7SE73_NEUCR</name>
<organism evidence="1 2">
    <name type="scientific">Neurospora crassa (strain ATCC 24698 / 74-OR23-1A / CBS 708.71 / DSM 1257 / FGSC 987)</name>
    <dbReference type="NCBI Taxonomy" id="367110"/>
    <lineage>
        <taxon>Eukaryota</taxon>
        <taxon>Fungi</taxon>
        <taxon>Dikarya</taxon>
        <taxon>Ascomycota</taxon>
        <taxon>Pezizomycotina</taxon>
        <taxon>Sordariomycetes</taxon>
        <taxon>Sordariomycetidae</taxon>
        <taxon>Sordariales</taxon>
        <taxon>Sordariaceae</taxon>
        <taxon>Neurospora</taxon>
    </lineage>
</organism>
<gene>
    <name evidence="1" type="ORF">NCU00500</name>
</gene>
<sequence length="155" mass="17428">MQARGCSEQSMGVGPLLQLKSGVKTAVLPGPLQMWGIFELSVGSLSVRNWFLPGAARVRFTLTILCRGAWKQKFRKEDEHKKEDILEMWRYQKASAISVSTFILRLQMGQGDRVLERRQVEQADSKIPTCLSFGEPSSLVVCGVYLPRKCAPTKR</sequence>
<dbReference type="OrthoDB" id="10314309at2759"/>
<proteinExistence type="predicted"/>
<dbReference type="EMBL" id="CM002236">
    <property type="protein sequence ID" value="EAA35068.1"/>
    <property type="molecule type" value="Genomic_DNA"/>
</dbReference>
<reference evidence="1 2" key="1">
    <citation type="journal article" date="2003" name="Nature">
        <title>The genome sequence of the filamentous fungus Neurospora crassa.</title>
        <authorList>
            <person name="Galagan J.E."/>
            <person name="Calvo S.E."/>
            <person name="Borkovich K.A."/>
            <person name="Selker E.U."/>
            <person name="Read N.D."/>
            <person name="Jaffe D."/>
            <person name="FitzHugh W."/>
            <person name="Ma L.J."/>
            <person name="Smirnov S."/>
            <person name="Purcell S."/>
            <person name="Rehman B."/>
            <person name="Elkins T."/>
            <person name="Engels R."/>
            <person name="Wang S."/>
            <person name="Nielsen C.B."/>
            <person name="Butler J."/>
            <person name="Endrizzi M."/>
            <person name="Qui D."/>
            <person name="Ianakiev P."/>
            <person name="Bell-Pedersen D."/>
            <person name="Nelson M.A."/>
            <person name="Werner-Washburne M."/>
            <person name="Selitrennikoff C.P."/>
            <person name="Kinsey J.A."/>
            <person name="Braun E.L."/>
            <person name="Zelter A."/>
            <person name="Schulte U."/>
            <person name="Kothe G.O."/>
            <person name="Jedd G."/>
            <person name="Mewes W."/>
            <person name="Staben C."/>
            <person name="Marcotte E."/>
            <person name="Greenberg D."/>
            <person name="Roy A."/>
            <person name="Foley K."/>
            <person name="Naylor J."/>
            <person name="Stange-Thomann N."/>
            <person name="Barrett R."/>
            <person name="Gnerre S."/>
            <person name="Kamal M."/>
            <person name="Kamvysselis M."/>
            <person name="Mauceli E."/>
            <person name="Bielke C."/>
            <person name="Rudd S."/>
            <person name="Frishman D."/>
            <person name="Krystofova S."/>
            <person name="Rasmussen C."/>
            <person name="Metzenberg R.L."/>
            <person name="Perkins D.D."/>
            <person name="Kroken S."/>
            <person name="Cogoni C."/>
            <person name="Macino G."/>
            <person name="Catcheside D."/>
            <person name="Li W."/>
            <person name="Pratt R.J."/>
            <person name="Osmani S.A."/>
            <person name="DeSouza C.P."/>
            <person name="Glass L."/>
            <person name="Orbach M.J."/>
            <person name="Berglund J.A."/>
            <person name="Voelker R."/>
            <person name="Yarden O."/>
            <person name="Plamann M."/>
            <person name="Seiler S."/>
            <person name="Dunlap J."/>
            <person name="Radford A."/>
            <person name="Aramayo R."/>
            <person name="Natvig D.O."/>
            <person name="Alex L.A."/>
            <person name="Mannhaupt G."/>
            <person name="Ebbole D.J."/>
            <person name="Freitag M."/>
            <person name="Paulsen I."/>
            <person name="Sachs M.S."/>
            <person name="Lander E.S."/>
            <person name="Nusbaum C."/>
            <person name="Birren B."/>
        </authorList>
    </citation>
    <scope>NUCLEOTIDE SEQUENCE [LARGE SCALE GENOMIC DNA]</scope>
    <source>
        <strain evidence="2">ATCC 24698 / 74-OR23-1A / CBS 708.71 / DSM 1257 / FGSC 987</strain>
    </source>
</reference>
<dbReference type="KEGG" id="ncr:NCU00500"/>
<accession>Q7SE73</accession>
<evidence type="ECO:0000313" key="2">
    <source>
        <dbReference type="Proteomes" id="UP000001805"/>
    </source>
</evidence>